<evidence type="ECO:0000256" key="3">
    <source>
        <dbReference type="ARBA" id="ARBA00022734"/>
    </source>
</evidence>
<dbReference type="InterPro" id="IPR016187">
    <property type="entry name" value="CTDL_fold"/>
</dbReference>
<evidence type="ECO:0000256" key="2">
    <source>
        <dbReference type="ARBA" id="ARBA00022525"/>
    </source>
</evidence>
<dbReference type="PANTHER" id="PTHR22803">
    <property type="entry name" value="MANNOSE, PHOSPHOLIPASE, LECTIN RECEPTOR RELATED"/>
    <property type="match status" value="1"/>
</dbReference>
<dbReference type="SMART" id="SM00034">
    <property type="entry name" value="CLECT"/>
    <property type="match status" value="1"/>
</dbReference>
<dbReference type="FunFam" id="3.10.100.10:FF:000015">
    <property type="entry name" value="C-type lectin Cal"/>
    <property type="match status" value="1"/>
</dbReference>
<evidence type="ECO:0000256" key="1">
    <source>
        <dbReference type="ARBA" id="ARBA00004613"/>
    </source>
</evidence>
<dbReference type="SUPFAM" id="SSF56436">
    <property type="entry name" value="C-type lectin-like"/>
    <property type="match status" value="1"/>
</dbReference>
<gene>
    <name evidence="6" type="ORF">G0U57_004796</name>
</gene>
<feature type="non-terminal residue" evidence="6">
    <location>
        <position position="233"/>
    </location>
</feature>
<reference evidence="6 7" key="1">
    <citation type="journal article" date="2020" name="G3 (Bethesda)">
        <title>Draft Genome of the Common Snapping Turtle, Chelydra serpentina, a Model for Phenotypic Plasticity in Reptiles.</title>
        <authorList>
            <person name="Das D."/>
            <person name="Singh S.K."/>
            <person name="Bierstedt J."/>
            <person name="Erickson A."/>
            <person name="Galli G.L.J."/>
            <person name="Crossley D.A. 2nd"/>
            <person name="Rhen T."/>
        </authorList>
    </citation>
    <scope>NUCLEOTIDE SEQUENCE [LARGE SCALE GENOMIC DNA]</scope>
    <source>
        <strain evidence="6">KW</strain>
    </source>
</reference>
<dbReference type="Proteomes" id="UP000765507">
    <property type="component" value="Unassembled WGS sequence"/>
</dbReference>
<evidence type="ECO:0000259" key="5">
    <source>
        <dbReference type="PROSITE" id="PS50041"/>
    </source>
</evidence>
<comment type="subcellular location">
    <subcellularLocation>
        <location evidence="1">Secreted</location>
    </subcellularLocation>
</comment>
<keyword evidence="7" id="KW-1185">Reference proteome</keyword>
<keyword evidence="4" id="KW-1015">Disulfide bond</keyword>
<protein>
    <recommendedName>
        <fullName evidence="5">C-type lectin domain-containing protein</fullName>
    </recommendedName>
</protein>
<keyword evidence="2" id="KW-0964">Secreted</keyword>
<evidence type="ECO:0000313" key="7">
    <source>
        <dbReference type="Proteomes" id="UP000765507"/>
    </source>
</evidence>
<feature type="domain" description="C-type lectin" evidence="5">
    <location>
        <begin position="91"/>
        <end position="213"/>
    </location>
</feature>
<organism evidence="6 7">
    <name type="scientific">Chelydra serpentina</name>
    <name type="common">Snapping turtle</name>
    <name type="synonym">Testudo serpentina</name>
    <dbReference type="NCBI Taxonomy" id="8475"/>
    <lineage>
        <taxon>Eukaryota</taxon>
        <taxon>Metazoa</taxon>
        <taxon>Chordata</taxon>
        <taxon>Craniata</taxon>
        <taxon>Vertebrata</taxon>
        <taxon>Euteleostomi</taxon>
        <taxon>Archelosauria</taxon>
        <taxon>Testudinata</taxon>
        <taxon>Testudines</taxon>
        <taxon>Cryptodira</taxon>
        <taxon>Durocryptodira</taxon>
        <taxon>Americhelydia</taxon>
        <taxon>Chelydroidea</taxon>
        <taxon>Chelydridae</taxon>
        <taxon>Chelydra</taxon>
    </lineage>
</organism>
<accession>A0A8T1RYS7</accession>
<dbReference type="GO" id="GO:0005576">
    <property type="term" value="C:extracellular region"/>
    <property type="evidence" value="ECO:0007669"/>
    <property type="project" value="UniProtKB-SubCell"/>
</dbReference>
<dbReference type="InterPro" id="IPR016186">
    <property type="entry name" value="C-type_lectin-like/link_sf"/>
</dbReference>
<dbReference type="PRINTS" id="PR01504">
    <property type="entry name" value="PNCREATITSAP"/>
</dbReference>
<dbReference type="InterPro" id="IPR001304">
    <property type="entry name" value="C-type_lectin-like"/>
</dbReference>
<dbReference type="InterPro" id="IPR018378">
    <property type="entry name" value="C-type_lectin_CS"/>
</dbReference>
<evidence type="ECO:0000256" key="4">
    <source>
        <dbReference type="ARBA" id="ARBA00023157"/>
    </source>
</evidence>
<dbReference type="AlphaFoldDB" id="A0A8T1RYS7"/>
<dbReference type="Pfam" id="PF00059">
    <property type="entry name" value="Lectin_C"/>
    <property type="match status" value="1"/>
</dbReference>
<dbReference type="EMBL" id="JAHGAV010001647">
    <property type="protein sequence ID" value="KAG6921876.1"/>
    <property type="molecule type" value="Genomic_DNA"/>
</dbReference>
<proteinExistence type="predicted"/>
<dbReference type="OrthoDB" id="441660at2759"/>
<dbReference type="InterPro" id="IPR050111">
    <property type="entry name" value="C-type_lectin/snaclec_domain"/>
</dbReference>
<dbReference type="PROSITE" id="PS50041">
    <property type="entry name" value="C_TYPE_LECTIN_2"/>
    <property type="match status" value="1"/>
</dbReference>
<dbReference type="PROSITE" id="PS00615">
    <property type="entry name" value="C_TYPE_LECTIN_1"/>
    <property type="match status" value="1"/>
</dbReference>
<comment type="caution">
    <text evidence="6">The sequence shown here is derived from an EMBL/GenBank/DDBJ whole genome shotgun (WGS) entry which is preliminary data.</text>
</comment>
<dbReference type="Gene3D" id="3.10.100.10">
    <property type="entry name" value="Mannose-Binding Protein A, subunit A"/>
    <property type="match status" value="1"/>
</dbReference>
<sequence>NTSSCSQPGWWLSPGSSYLFAWALNDCSCHQHRFACSVLTPDSVPGLVYKCPRPGQCPMQAALGLTLHQSSSPARQSGVQAVACPRFWLPFQVNCYRYFQQEKTWTEAEAECQHHWHGAHLASIHSAEENNMLAHYIMREMTKKNHVWIGLSDPDHNQRWRWSNESLVSFRAWDKGQPDNWLGNEPCVMLSHRTDFEKWHDYRCEARLSFICKRNPRGGSSPAPGGSQHLGCE</sequence>
<dbReference type="GO" id="GO:0030246">
    <property type="term" value="F:carbohydrate binding"/>
    <property type="evidence" value="ECO:0007669"/>
    <property type="project" value="UniProtKB-KW"/>
</dbReference>
<keyword evidence="3" id="KW-0430">Lectin</keyword>
<name>A0A8T1RYS7_CHESE</name>
<evidence type="ECO:0000313" key="6">
    <source>
        <dbReference type="EMBL" id="KAG6921876.1"/>
    </source>
</evidence>